<evidence type="ECO:0000313" key="5">
    <source>
        <dbReference type="EMBL" id="SDP95467.1"/>
    </source>
</evidence>
<accession>A0A1H0WXQ8</accession>
<evidence type="ECO:0000256" key="3">
    <source>
        <dbReference type="ARBA" id="ARBA00022839"/>
    </source>
</evidence>
<dbReference type="PANTHER" id="PTHR23044:SF61">
    <property type="entry name" value="3'-5' EXORIBONUCLEASE 1-RELATED"/>
    <property type="match status" value="1"/>
</dbReference>
<dbReference type="STRING" id="641025.SAMN05421507_12550"/>
<protein>
    <submittedName>
        <fullName evidence="5">Inhibitor of the KinA pathway to sporulation, predicted exonuclease</fullName>
    </submittedName>
</protein>
<dbReference type="GO" id="GO:0003676">
    <property type="term" value="F:nucleic acid binding"/>
    <property type="evidence" value="ECO:0007669"/>
    <property type="project" value="InterPro"/>
</dbReference>
<dbReference type="InterPro" id="IPR036397">
    <property type="entry name" value="RNaseH_sf"/>
</dbReference>
<dbReference type="AlphaFoldDB" id="A0A1H0WXQ8"/>
<gene>
    <name evidence="5" type="ORF">SAMN05421507_12550</name>
</gene>
<dbReference type="Proteomes" id="UP000199691">
    <property type="component" value="Unassembled WGS sequence"/>
</dbReference>
<dbReference type="Gene3D" id="3.30.420.10">
    <property type="entry name" value="Ribonuclease H-like superfamily/Ribonuclease H"/>
    <property type="match status" value="1"/>
</dbReference>
<dbReference type="InterPro" id="IPR051274">
    <property type="entry name" value="3-5_Exoribonuclease"/>
</dbReference>
<name>A0A1H0WXQ8_9PSEU</name>
<keyword evidence="1" id="KW-0540">Nuclease</keyword>
<keyword evidence="6" id="KW-1185">Reference proteome</keyword>
<evidence type="ECO:0000256" key="1">
    <source>
        <dbReference type="ARBA" id="ARBA00022722"/>
    </source>
</evidence>
<dbReference type="RefSeq" id="WP_090104438.1">
    <property type="nucleotide sequence ID" value="NZ_FNIX01000025.1"/>
</dbReference>
<reference evidence="6" key="1">
    <citation type="submission" date="2016-10" db="EMBL/GenBank/DDBJ databases">
        <authorList>
            <person name="Varghese N."/>
            <person name="Submissions S."/>
        </authorList>
    </citation>
    <scope>NUCLEOTIDE SEQUENCE [LARGE SCALE GENOMIC DNA]</scope>
    <source>
        <strain evidence="6">CGMCC 4.6609</strain>
    </source>
</reference>
<keyword evidence="3 5" id="KW-0269">Exonuclease</keyword>
<keyword evidence="2" id="KW-0378">Hydrolase</keyword>
<proteinExistence type="predicted"/>
<sequence>MIALDQVLVVDVESTCWEASPPPGEVSEIIEIGICPVEVASGRRGDRRSILVRPSRSSVSRFCTGLTTLTADQVAGGISFAEACALLRREYRSDNRVWASYGDYDRKMFERQCADFGVRYPFGPRHVNVKTLFALSRALPREVGMAEAVRLTGREVDGTHHRGHDDAFNIAGLLAGLLRR</sequence>
<dbReference type="OrthoDB" id="4563729at2"/>
<dbReference type="SUPFAM" id="SSF53098">
    <property type="entry name" value="Ribonuclease H-like"/>
    <property type="match status" value="1"/>
</dbReference>
<dbReference type="EMBL" id="FNIX01000025">
    <property type="protein sequence ID" value="SDP95467.1"/>
    <property type="molecule type" value="Genomic_DNA"/>
</dbReference>
<dbReference type="CDD" id="cd06133">
    <property type="entry name" value="ERI-1_3'hExo_like"/>
    <property type="match status" value="1"/>
</dbReference>
<dbReference type="InterPro" id="IPR047201">
    <property type="entry name" value="ERI-1_3'hExo-like"/>
</dbReference>
<organism evidence="5 6">
    <name type="scientific">Lentzea jiangxiensis</name>
    <dbReference type="NCBI Taxonomy" id="641025"/>
    <lineage>
        <taxon>Bacteria</taxon>
        <taxon>Bacillati</taxon>
        <taxon>Actinomycetota</taxon>
        <taxon>Actinomycetes</taxon>
        <taxon>Pseudonocardiales</taxon>
        <taxon>Pseudonocardiaceae</taxon>
        <taxon>Lentzea</taxon>
    </lineage>
</organism>
<evidence type="ECO:0000259" key="4">
    <source>
        <dbReference type="SMART" id="SM00479"/>
    </source>
</evidence>
<dbReference type="InterPro" id="IPR013520">
    <property type="entry name" value="Ribonucl_H"/>
</dbReference>
<dbReference type="InterPro" id="IPR012337">
    <property type="entry name" value="RNaseH-like_sf"/>
</dbReference>
<dbReference type="SMART" id="SM00479">
    <property type="entry name" value="EXOIII"/>
    <property type="match status" value="1"/>
</dbReference>
<feature type="domain" description="Exonuclease" evidence="4">
    <location>
        <begin position="6"/>
        <end position="180"/>
    </location>
</feature>
<evidence type="ECO:0000256" key="2">
    <source>
        <dbReference type="ARBA" id="ARBA00022801"/>
    </source>
</evidence>
<dbReference type="Pfam" id="PF00929">
    <property type="entry name" value="RNase_T"/>
    <property type="match status" value="1"/>
</dbReference>
<dbReference type="GO" id="GO:0000175">
    <property type="term" value="F:3'-5'-RNA exonuclease activity"/>
    <property type="evidence" value="ECO:0007669"/>
    <property type="project" value="InterPro"/>
</dbReference>
<dbReference type="PANTHER" id="PTHR23044">
    <property type="entry name" value="3'-5' EXONUCLEASE ERI1-RELATED"/>
    <property type="match status" value="1"/>
</dbReference>
<evidence type="ECO:0000313" key="6">
    <source>
        <dbReference type="Proteomes" id="UP000199691"/>
    </source>
</evidence>